<dbReference type="EMBL" id="CAJVPM010005094">
    <property type="protein sequence ID" value="CAG8520491.1"/>
    <property type="molecule type" value="Genomic_DNA"/>
</dbReference>
<evidence type="ECO:0000313" key="2">
    <source>
        <dbReference type="Proteomes" id="UP000789860"/>
    </source>
</evidence>
<proteinExistence type="predicted"/>
<accession>A0ACA9LC73</accession>
<organism evidence="1 2">
    <name type="scientific">Scutellospora calospora</name>
    <dbReference type="NCBI Taxonomy" id="85575"/>
    <lineage>
        <taxon>Eukaryota</taxon>
        <taxon>Fungi</taxon>
        <taxon>Fungi incertae sedis</taxon>
        <taxon>Mucoromycota</taxon>
        <taxon>Glomeromycotina</taxon>
        <taxon>Glomeromycetes</taxon>
        <taxon>Diversisporales</taxon>
        <taxon>Gigasporaceae</taxon>
        <taxon>Scutellospora</taxon>
    </lineage>
</organism>
<gene>
    <name evidence="1" type="ORF">SCALOS_LOCUS4047</name>
</gene>
<evidence type="ECO:0000313" key="1">
    <source>
        <dbReference type="EMBL" id="CAG8520491.1"/>
    </source>
</evidence>
<reference evidence="1" key="1">
    <citation type="submission" date="2021-06" db="EMBL/GenBank/DDBJ databases">
        <authorList>
            <person name="Kallberg Y."/>
            <person name="Tangrot J."/>
            <person name="Rosling A."/>
        </authorList>
    </citation>
    <scope>NUCLEOTIDE SEQUENCE</scope>
    <source>
        <strain evidence="1">AU212A</strain>
    </source>
</reference>
<name>A0ACA9LC73_9GLOM</name>
<protein>
    <submittedName>
        <fullName evidence="1">7938_t:CDS:1</fullName>
    </submittedName>
</protein>
<dbReference type="Proteomes" id="UP000789860">
    <property type="component" value="Unassembled WGS sequence"/>
</dbReference>
<comment type="caution">
    <text evidence="1">The sequence shown here is derived from an EMBL/GenBank/DDBJ whole genome shotgun (WGS) entry which is preliminary data.</text>
</comment>
<keyword evidence="2" id="KW-1185">Reference proteome</keyword>
<sequence>MSIIIGPAIAVTTTFLVLIVVLSSFIGLEKFEVPITANSTLTGYPTWHINVPGLDVNRYNTTLLFSNTICFFASVLGFYWAFYQPQDKRLISHFYKNDTVTTSTPCIHYGGNITAIKYWVWVLRYFMLVIIGCVWLDWPYDALWYQIQALSIEAALVITFYRLYFSTHKNLHEHENLPLNTDNDNPDTPEEPIPQESNSEYPYPLSFFPQPKQLFGLIFASKVHLLGDAIVLIFLNHPNA</sequence>